<comment type="similarity">
    <text evidence="1">Belongs to the bacterial ribosomal protein bTHX family.</text>
</comment>
<protein>
    <submittedName>
        <fullName evidence="5">Ribosomal small subunit protein bTHX</fullName>
    </submittedName>
</protein>
<dbReference type="Proteomes" id="UP000236738">
    <property type="component" value="Unassembled WGS sequence"/>
</dbReference>
<feature type="compositionally biased region" description="Basic and acidic residues" evidence="4">
    <location>
        <begin position="62"/>
        <end position="84"/>
    </location>
</feature>
<reference evidence="6" key="1">
    <citation type="submission" date="2016-10" db="EMBL/GenBank/DDBJ databases">
        <authorList>
            <person name="Varghese N."/>
            <person name="Submissions S."/>
        </authorList>
    </citation>
    <scope>NUCLEOTIDE SEQUENCE [LARGE SCALE GENOMIC DNA]</scope>
    <source>
        <strain evidence="6">DSM 21580</strain>
    </source>
</reference>
<evidence type="ECO:0000256" key="1">
    <source>
        <dbReference type="ARBA" id="ARBA00010834"/>
    </source>
</evidence>
<organism evidence="5 6">
    <name type="scientific">Halpernia humi</name>
    <dbReference type="NCBI Taxonomy" id="493375"/>
    <lineage>
        <taxon>Bacteria</taxon>
        <taxon>Pseudomonadati</taxon>
        <taxon>Bacteroidota</taxon>
        <taxon>Flavobacteriia</taxon>
        <taxon>Flavobacteriales</taxon>
        <taxon>Weeksellaceae</taxon>
        <taxon>Chryseobacterium group</taxon>
        <taxon>Halpernia</taxon>
    </lineage>
</organism>
<accession>A0A1H5WLA4</accession>
<dbReference type="EMBL" id="FNUS01000002">
    <property type="protein sequence ID" value="SEG00123.1"/>
    <property type="molecule type" value="Genomic_DNA"/>
</dbReference>
<proteinExistence type="inferred from homology"/>
<evidence type="ECO:0000256" key="3">
    <source>
        <dbReference type="ARBA" id="ARBA00023274"/>
    </source>
</evidence>
<gene>
    <name evidence="5" type="ORF">SAMN05421847_1246</name>
</gene>
<dbReference type="Pfam" id="PF17070">
    <property type="entry name" value="Thx"/>
    <property type="match status" value="1"/>
</dbReference>
<keyword evidence="2" id="KW-0689">Ribosomal protein</keyword>
<sequence length="84" mass="9233">MGKGDKKSKRGKIIAGSYGKSRMRKSSTPLYVSSVELKEKVEKKPKETAKSVAKPKAKVAAKKPEEKETKTAKPKADKAKKTEE</sequence>
<dbReference type="InterPro" id="IPR030826">
    <property type="entry name" value="Ribosomal_bTHX/bTHXc/bTHXm"/>
</dbReference>
<name>A0A1H5WLA4_9FLAO</name>
<dbReference type="InterPro" id="IPR031414">
    <property type="entry name" value="Ribosomal_bTHX"/>
</dbReference>
<feature type="compositionally biased region" description="Basic and acidic residues" evidence="4">
    <location>
        <begin position="40"/>
        <end position="49"/>
    </location>
</feature>
<keyword evidence="3" id="KW-0687">Ribonucleoprotein</keyword>
<dbReference type="AlphaFoldDB" id="A0A1H5WLA4"/>
<dbReference type="RefSeq" id="WP_103913236.1">
    <property type="nucleotide sequence ID" value="NZ_FNUS01000002.1"/>
</dbReference>
<dbReference type="GO" id="GO:1990904">
    <property type="term" value="C:ribonucleoprotein complex"/>
    <property type="evidence" value="ECO:0007669"/>
    <property type="project" value="UniProtKB-KW"/>
</dbReference>
<keyword evidence="6" id="KW-1185">Reference proteome</keyword>
<dbReference type="OrthoDB" id="965797at2"/>
<evidence type="ECO:0000313" key="6">
    <source>
        <dbReference type="Proteomes" id="UP000236738"/>
    </source>
</evidence>
<evidence type="ECO:0000256" key="2">
    <source>
        <dbReference type="ARBA" id="ARBA00022980"/>
    </source>
</evidence>
<feature type="region of interest" description="Disordered" evidence="4">
    <location>
        <begin position="1"/>
        <end position="27"/>
    </location>
</feature>
<feature type="compositionally biased region" description="Basic residues" evidence="4">
    <location>
        <begin position="1"/>
        <end position="12"/>
    </location>
</feature>
<dbReference type="NCBIfam" id="TIGR04560">
    <property type="entry name" value="ribo_THX"/>
    <property type="match status" value="1"/>
</dbReference>
<feature type="region of interest" description="Disordered" evidence="4">
    <location>
        <begin position="40"/>
        <end position="84"/>
    </location>
</feature>
<dbReference type="GO" id="GO:0005840">
    <property type="term" value="C:ribosome"/>
    <property type="evidence" value="ECO:0007669"/>
    <property type="project" value="UniProtKB-KW"/>
</dbReference>
<evidence type="ECO:0000256" key="4">
    <source>
        <dbReference type="SAM" id="MobiDB-lite"/>
    </source>
</evidence>
<evidence type="ECO:0000313" key="5">
    <source>
        <dbReference type="EMBL" id="SEG00123.1"/>
    </source>
</evidence>